<reference evidence="2 3" key="1">
    <citation type="journal article" date="2019" name="PLoS ONE">
        <title>Comparative genome analysis indicates high evolutionary potential of pathogenicity genes in Colletotrichum tanaceti.</title>
        <authorList>
            <person name="Lelwala R.V."/>
            <person name="Korhonen P.K."/>
            <person name="Young N.D."/>
            <person name="Scott J.B."/>
            <person name="Ades P.A."/>
            <person name="Gasser R.B."/>
            <person name="Taylor P.W.J."/>
        </authorList>
    </citation>
    <scope>NUCLEOTIDE SEQUENCE [LARGE SCALE GENOMIC DNA]</scope>
    <source>
        <strain evidence="2">BRIP57314</strain>
    </source>
</reference>
<organism evidence="2 3">
    <name type="scientific">Colletotrichum tanaceti</name>
    <dbReference type="NCBI Taxonomy" id="1306861"/>
    <lineage>
        <taxon>Eukaryota</taxon>
        <taxon>Fungi</taxon>
        <taxon>Dikarya</taxon>
        <taxon>Ascomycota</taxon>
        <taxon>Pezizomycotina</taxon>
        <taxon>Sordariomycetes</taxon>
        <taxon>Hypocreomycetidae</taxon>
        <taxon>Glomerellales</taxon>
        <taxon>Glomerellaceae</taxon>
        <taxon>Colletotrichum</taxon>
        <taxon>Colletotrichum destructivum species complex</taxon>
    </lineage>
</organism>
<feature type="region of interest" description="Disordered" evidence="1">
    <location>
        <begin position="359"/>
        <end position="411"/>
    </location>
</feature>
<dbReference type="Proteomes" id="UP000310108">
    <property type="component" value="Unassembled WGS sequence"/>
</dbReference>
<dbReference type="EMBL" id="PJEX01000080">
    <property type="protein sequence ID" value="TKW56005.1"/>
    <property type="molecule type" value="Genomic_DNA"/>
</dbReference>
<keyword evidence="3" id="KW-1185">Reference proteome</keyword>
<gene>
    <name evidence="2" type="ORF">CTA1_11389</name>
</gene>
<name>A0A4U6XJC1_9PEZI</name>
<proteinExistence type="predicted"/>
<sequence length="411" mass="41004">MILGANGEPRLKLPAKNRSVRGLGGAVPDEAVVGQLVDGAARDPADDAVEGRRGDVAAQLDRVRRRGAEAEEVSRQTGNVRAGHGGAGDGVLHKFTAATGPGALDIGPGRQDVHDGPKVGVLGQGIVLRRGADGARAGLARGRRRGGVGGLVAGGDGQKETGPDDGGGGFVHRRRRRPAERHVDDDAPGAAPFPPPRPAADVGHDKVHAGDDAGVGALAVVVQHLDGQELGLLGHAVGRGADGAGDVGPVALAVRVRVVGEVGEETGAALKPGEPPGRVPLRRADGDDGVLLDRLDVRVVPQRGDLGGVEGRREAAPGAAEAVDVVGVGGEGGHGGPHRAGAGVVAEPDDVLVRDEGGAARLDERRGLGASGGGGDGGGGGQGEESEERCGVHRGDGCSARPEGKIFIKSA</sequence>
<feature type="compositionally biased region" description="Basic and acidic residues" evidence="1">
    <location>
        <begin position="388"/>
        <end position="411"/>
    </location>
</feature>
<feature type="region of interest" description="Disordered" evidence="1">
    <location>
        <begin position="1"/>
        <end position="25"/>
    </location>
</feature>
<protein>
    <submittedName>
        <fullName evidence="2">Uncharacterized protein</fullName>
    </submittedName>
</protein>
<feature type="region of interest" description="Disordered" evidence="1">
    <location>
        <begin position="140"/>
        <end position="203"/>
    </location>
</feature>
<evidence type="ECO:0000256" key="1">
    <source>
        <dbReference type="SAM" id="MobiDB-lite"/>
    </source>
</evidence>
<evidence type="ECO:0000313" key="2">
    <source>
        <dbReference type="EMBL" id="TKW56005.1"/>
    </source>
</evidence>
<dbReference type="AlphaFoldDB" id="A0A4U6XJC1"/>
<accession>A0A4U6XJC1</accession>
<comment type="caution">
    <text evidence="2">The sequence shown here is derived from an EMBL/GenBank/DDBJ whole genome shotgun (WGS) entry which is preliminary data.</text>
</comment>
<feature type="compositionally biased region" description="Gly residues" evidence="1">
    <location>
        <begin position="147"/>
        <end position="156"/>
    </location>
</feature>
<evidence type="ECO:0000313" key="3">
    <source>
        <dbReference type="Proteomes" id="UP000310108"/>
    </source>
</evidence>
<feature type="compositionally biased region" description="Gly residues" evidence="1">
    <location>
        <begin position="369"/>
        <end position="383"/>
    </location>
</feature>
<feature type="region of interest" description="Disordered" evidence="1">
    <location>
        <begin position="67"/>
        <end position="87"/>
    </location>
</feature>